<accession>A0A4R5WBL8</accession>
<keyword evidence="1" id="KW-0812">Transmembrane</keyword>
<keyword evidence="1" id="KW-1133">Transmembrane helix</keyword>
<proteinExistence type="predicted"/>
<dbReference type="EMBL" id="SDLO01000017">
    <property type="protein sequence ID" value="TDK86701.1"/>
    <property type="molecule type" value="Genomic_DNA"/>
</dbReference>
<feature type="transmembrane region" description="Helical" evidence="1">
    <location>
        <begin position="215"/>
        <end position="240"/>
    </location>
</feature>
<feature type="transmembrane region" description="Helical" evidence="1">
    <location>
        <begin position="184"/>
        <end position="209"/>
    </location>
</feature>
<feature type="transmembrane region" description="Helical" evidence="1">
    <location>
        <begin position="99"/>
        <end position="132"/>
    </location>
</feature>
<reference evidence="2 3" key="1">
    <citation type="submission" date="2019-01" db="EMBL/GenBank/DDBJ databases">
        <title>High-quality-draft genome sequences of five non-tuberculosis mycobacteriaceae isolated from a nosocomial environment.</title>
        <authorList>
            <person name="Tiago I."/>
            <person name="Alarico S."/>
            <person name="Pereira S.G."/>
            <person name="Coelho C."/>
            <person name="Maranha A."/>
            <person name="Empadinhas N."/>
        </authorList>
    </citation>
    <scope>NUCLEOTIDE SEQUENCE [LARGE SCALE GENOMIC DNA]</scope>
    <source>
        <strain evidence="2 3">24AIII</strain>
    </source>
</reference>
<evidence type="ECO:0000313" key="3">
    <source>
        <dbReference type="Proteomes" id="UP000294929"/>
    </source>
</evidence>
<dbReference type="RefSeq" id="WP_133427595.1">
    <property type="nucleotide sequence ID" value="NZ_SDLO01000017.1"/>
</dbReference>
<gene>
    <name evidence="2" type="ORF">EUA03_19200</name>
</gene>
<evidence type="ECO:0000313" key="2">
    <source>
        <dbReference type="EMBL" id="TDK86701.1"/>
    </source>
</evidence>
<feature type="transmembrane region" description="Helical" evidence="1">
    <location>
        <begin position="152"/>
        <end position="172"/>
    </location>
</feature>
<dbReference type="PROSITE" id="PS51257">
    <property type="entry name" value="PROKAR_LIPOPROTEIN"/>
    <property type="match status" value="1"/>
</dbReference>
<protein>
    <submittedName>
        <fullName evidence="2">Uncharacterized protein</fullName>
    </submittedName>
</protein>
<dbReference type="Proteomes" id="UP000294929">
    <property type="component" value="Unassembled WGS sequence"/>
</dbReference>
<comment type="caution">
    <text evidence="2">The sequence shown here is derived from an EMBL/GenBank/DDBJ whole genome shotgun (WGS) entry which is preliminary data.</text>
</comment>
<keyword evidence="1" id="KW-0472">Membrane</keyword>
<organism evidence="2 3">
    <name type="scientific">Mycolicibacterium mucogenicum</name>
    <name type="common">Mycobacterium mucogenicum</name>
    <dbReference type="NCBI Taxonomy" id="56689"/>
    <lineage>
        <taxon>Bacteria</taxon>
        <taxon>Bacillati</taxon>
        <taxon>Actinomycetota</taxon>
        <taxon>Actinomycetes</taxon>
        <taxon>Mycobacteriales</taxon>
        <taxon>Mycobacteriaceae</taxon>
        <taxon>Mycolicibacterium</taxon>
    </lineage>
</organism>
<sequence>MDKLRTPLFVLALIACALIVLIELGSPLITGGHGAGAEFLVQAGKLDLDEMPSSSGVVEPPGRGIPYLALVDGILLYTLGLMGVSLIVPERIHGRVQGIVTIIGSILLILGAIVMAIIAFVELLVMIALFMSPPFGTLAYLAVWGFFPTGDASMLNGLLMFLKIVVCVLLLLAHQRFLQNKGLVLMLLTSLVCGVILSFLHGLVPVILVSITDDLAAIVFAVIAIIWGSILLIGSIPSVVKAIRSVA</sequence>
<evidence type="ECO:0000256" key="1">
    <source>
        <dbReference type="SAM" id="Phobius"/>
    </source>
</evidence>
<name>A0A4R5WBL8_MYCMU</name>
<dbReference type="AlphaFoldDB" id="A0A4R5WBL8"/>
<feature type="transmembrane region" description="Helical" evidence="1">
    <location>
        <begin position="65"/>
        <end position="87"/>
    </location>
</feature>